<evidence type="ECO:0000259" key="6">
    <source>
        <dbReference type="PROSITE" id="PS50850"/>
    </source>
</evidence>
<evidence type="ECO:0000256" key="2">
    <source>
        <dbReference type="ARBA" id="ARBA00022692"/>
    </source>
</evidence>
<feature type="transmembrane region" description="Helical" evidence="5">
    <location>
        <begin position="388"/>
        <end position="411"/>
    </location>
</feature>
<feature type="transmembrane region" description="Helical" evidence="5">
    <location>
        <begin position="417"/>
        <end position="442"/>
    </location>
</feature>
<reference evidence="7 8" key="1">
    <citation type="submission" date="2018-08" db="EMBL/GenBank/DDBJ databases">
        <title>Genomic Encyclopedia of Type Strains, Phase IV (KMG-IV): sequencing the most valuable type-strain genomes for metagenomic binning, comparative biology and taxonomic classification.</title>
        <authorList>
            <person name="Goeker M."/>
        </authorList>
    </citation>
    <scope>NUCLEOTIDE SEQUENCE [LARGE SCALE GENOMIC DNA]</scope>
    <source>
        <strain evidence="7 8">DSM 25527</strain>
    </source>
</reference>
<feature type="domain" description="Major facilitator superfamily (MFS) profile" evidence="6">
    <location>
        <begin position="29"/>
        <end position="445"/>
    </location>
</feature>
<dbReference type="Pfam" id="PF07690">
    <property type="entry name" value="MFS_1"/>
    <property type="match status" value="1"/>
</dbReference>
<evidence type="ECO:0000313" key="7">
    <source>
        <dbReference type="EMBL" id="RIA44342.1"/>
    </source>
</evidence>
<dbReference type="PROSITE" id="PS50850">
    <property type="entry name" value="MFS"/>
    <property type="match status" value="1"/>
</dbReference>
<dbReference type="GO" id="GO:0046943">
    <property type="term" value="F:carboxylic acid transmembrane transporter activity"/>
    <property type="evidence" value="ECO:0007669"/>
    <property type="project" value="TreeGrafter"/>
</dbReference>
<feature type="transmembrane region" description="Helical" evidence="5">
    <location>
        <begin position="153"/>
        <end position="177"/>
    </location>
</feature>
<feature type="transmembrane region" description="Helical" evidence="5">
    <location>
        <begin position="183"/>
        <end position="203"/>
    </location>
</feature>
<dbReference type="Gene3D" id="1.20.1250.20">
    <property type="entry name" value="MFS general substrate transporter like domains"/>
    <property type="match status" value="1"/>
</dbReference>
<sequence>MLDTATVTSGSAFQERLDEGRLRAVQIRVFVLCMLVTMLDGIDNQSIGVVAPLMSKDLGLDKTALGSIFSVTQIGATVGALLFGVVGDRFGRKTAIMICVSVMTVFTLLTAVVPTFELLMISRFFAGLGLAGVFSSALAITSEFAPGRLRGTMVSIVYAGYPAGAALGGIMAAAILTSHDWRTVLYIAALMGAITLILVVGWLPESIRYLISKGGRSANLDRLLGQLDLDRSALAEPKNEAAAPTSERAGGFWSVFRNDLAPLTVLLCIINLFISATTKIMVVWFPTILTEHGLTVSQAALAQAAFNIGCLAIMMIAGWLVDRFGSLRIVAPALALGGVCVAALGVAGSSLPMVMIAAALIGVFVGTGAAGAQAMATRLFPVSSRSTGVGWCTSSGRFGQMLSPMLIGIVLAGGTNIAYVFTGLAFAPWLAAAFAVAFVVVARRKGRKGF</sequence>
<organism evidence="7 8">
    <name type="scientific">Hephaestia caeni</name>
    <dbReference type="NCBI Taxonomy" id="645617"/>
    <lineage>
        <taxon>Bacteria</taxon>
        <taxon>Pseudomonadati</taxon>
        <taxon>Pseudomonadota</taxon>
        <taxon>Alphaproteobacteria</taxon>
        <taxon>Sphingomonadales</taxon>
        <taxon>Sphingomonadaceae</taxon>
        <taxon>Hephaestia</taxon>
    </lineage>
</organism>
<dbReference type="RefSeq" id="WP_119036005.1">
    <property type="nucleotide sequence ID" value="NZ_QXDC01000003.1"/>
</dbReference>
<proteinExistence type="predicted"/>
<dbReference type="SUPFAM" id="SSF103473">
    <property type="entry name" value="MFS general substrate transporter"/>
    <property type="match status" value="1"/>
</dbReference>
<keyword evidence="8" id="KW-1185">Reference proteome</keyword>
<dbReference type="OrthoDB" id="9800416at2"/>
<dbReference type="InterPro" id="IPR011701">
    <property type="entry name" value="MFS"/>
</dbReference>
<keyword evidence="3 5" id="KW-1133">Transmembrane helix</keyword>
<feature type="transmembrane region" description="Helical" evidence="5">
    <location>
        <begin position="120"/>
        <end position="141"/>
    </location>
</feature>
<name>A0A397P540_9SPHN</name>
<evidence type="ECO:0000256" key="1">
    <source>
        <dbReference type="ARBA" id="ARBA00004141"/>
    </source>
</evidence>
<feature type="transmembrane region" description="Helical" evidence="5">
    <location>
        <begin position="95"/>
        <end position="114"/>
    </location>
</feature>
<feature type="transmembrane region" description="Helical" evidence="5">
    <location>
        <begin position="353"/>
        <end position="376"/>
    </location>
</feature>
<dbReference type="InterPro" id="IPR036259">
    <property type="entry name" value="MFS_trans_sf"/>
</dbReference>
<dbReference type="AlphaFoldDB" id="A0A397P540"/>
<evidence type="ECO:0000313" key="8">
    <source>
        <dbReference type="Proteomes" id="UP000266568"/>
    </source>
</evidence>
<keyword evidence="2 5" id="KW-0812">Transmembrane</keyword>
<dbReference type="EMBL" id="QXDC01000003">
    <property type="protein sequence ID" value="RIA44342.1"/>
    <property type="molecule type" value="Genomic_DNA"/>
</dbReference>
<accession>A0A397P540</accession>
<dbReference type="PANTHER" id="PTHR23508">
    <property type="entry name" value="CARBOXYLIC ACID TRANSPORTER PROTEIN HOMOLOG"/>
    <property type="match status" value="1"/>
</dbReference>
<protein>
    <submittedName>
        <fullName evidence="7">AAHS family 4-hydroxybenzoate transporter-like MFS transporter</fullName>
    </submittedName>
</protein>
<keyword evidence="4 5" id="KW-0472">Membrane</keyword>
<feature type="transmembrane region" description="Helical" evidence="5">
    <location>
        <begin position="327"/>
        <end position="347"/>
    </location>
</feature>
<evidence type="ECO:0000256" key="4">
    <source>
        <dbReference type="ARBA" id="ARBA00023136"/>
    </source>
</evidence>
<evidence type="ECO:0000256" key="3">
    <source>
        <dbReference type="ARBA" id="ARBA00022989"/>
    </source>
</evidence>
<dbReference type="InterPro" id="IPR020846">
    <property type="entry name" value="MFS_dom"/>
</dbReference>
<dbReference type="Proteomes" id="UP000266568">
    <property type="component" value="Unassembled WGS sequence"/>
</dbReference>
<feature type="transmembrane region" description="Helical" evidence="5">
    <location>
        <begin position="300"/>
        <end position="320"/>
    </location>
</feature>
<dbReference type="GO" id="GO:0005886">
    <property type="term" value="C:plasma membrane"/>
    <property type="evidence" value="ECO:0007669"/>
    <property type="project" value="TreeGrafter"/>
</dbReference>
<comment type="subcellular location">
    <subcellularLocation>
        <location evidence="1">Membrane</location>
        <topology evidence="1">Multi-pass membrane protein</topology>
    </subcellularLocation>
</comment>
<feature type="transmembrane region" description="Helical" evidence="5">
    <location>
        <begin position="263"/>
        <end position="288"/>
    </location>
</feature>
<evidence type="ECO:0000256" key="5">
    <source>
        <dbReference type="SAM" id="Phobius"/>
    </source>
</evidence>
<comment type="caution">
    <text evidence="7">The sequence shown here is derived from an EMBL/GenBank/DDBJ whole genome shotgun (WGS) entry which is preliminary data.</text>
</comment>
<gene>
    <name evidence="7" type="ORF">DFR49_2583</name>
</gene>
<dbReference type="PANTHER" id="PTHR23508:SF10">
    <property type="entry name" value="CARBOXYLIC ACID TRANSPORTER PROTEIN HOMOLOG"/>
    <property type="match status" value="1"/>
</dbReference>
<feature type="transmembrane region" description="Helical" evidence="5">
    <location>
        <begin position="62"/>
        <end position="83"/>
    </location>
</feature>